<dbReference type="FunFam" id="2.60.40.10:FF:002522">
    <property type="entry name" value="Titin b"/>
    <property type="match status" value="1"/>
</dbReference>
<dbReference type="SMART" id="SM00408">
    <property type="entry name" value="IGc2"/>
    <property type="match status" value="5"/>
</dbReference>
<accession>A0A9D3S2T1</accession>
<gene>
    <name evidence="3" type="ORF">ANANG_G00063830</name>
</gene>
<dbReference type="PANTHER" id="PTHR13817:SF151">
    <property type="entry name" value="TITIN"/>
    <property type="match status" value="1"/>
</dbReference>
<protein>
    <recommendedName>
        <fullName evidence="2">Ig-like domain-containing protein</fullName>
    </recommendedName>
</protein>
<proteinExistence type="predicted"/>
<dbReference type="InterPro" id="IPR013783">
    <property type="entry name" value="Ig-like_fold"/>
</dbReference>
<dbReference type="InterPro" id="IPR050964">
    <property type="entry name" value="Striated_Muscle_Regulatory"/>
</dbReference>
<dbReference type="SUPFAM" id="SSF48726">
    <property type="entry name" value="Immunoglobulin"/>
    <property type="match status" value="5"/>
</dbReference>
<dbReference type="InterPro" id="IPR003598">
    <property type="entry name" value="Ig_sub2"/>
</dbReference>
<dbReference type="SMART" id="SM00409">
    <property type="entry name" value="IG"/>
    <property type="match status" value="5"/>
</dbReference>
<feature type="domain" description="Ig-like" evidence="2">
    <location>
        <begin position="926"/>
        <end position="998"/>
    </location>
</feature>
<dbReference type="FunFam" id="2.60.40.10:FF:000022">
    <property type="entry name" value="Cardiac titin"/>
    <property type="match status" value="4"/>
</dbReference>
<feature type="domain" description="Ig-like" evidence="2">
    <location>
        <begin position="1286"/>
        <end position="1373"/>
    </location>
</feature>
<keyword evidence="1" id="KW-0677">Repeat</keyword>
<evidence type="ECO:0000256" key="1">
    <source>
        <dbReference type="ARBA" id="ARBA00022737"/>
    </source>
</evidence>
<evidence type="ECO:0000259" key="2">
    <source>
        <dbReference type="PROSITE" id="PS50835"/>
    </source>
</evidence>
<keyword evidence="4" id="KW-1185">Reference proteome</keyword>
<dbReference type="GO" id="GO:0045214">
    <property type="term" value="P:sarcomere organization"/>
    <property type="evidence" value="ECO:0007669"/>
    <property type="project" value="TreeGrafter"/>
</dbReference>
<organism evidence="3 4">
    <name type="scientific">Anguilla anguilla</name>
    <name type="common">European freshwater eel</name>
    <name type="synonym">Muraena anguilla</name>
    <dbReference type="NCBI Taxonomy" id="7936"/>
    <lineage>
        <taxon>Eukaryota</taxon>
        <taxon>Metazoa</taxon>
        <taxon>Chordata</taxon>
        <taxon>Craniata</taxon>
        <taxon>Vertebrata</taxon>
        <taxon>Euteleostomi</taxon>
        <taxon>Actinopterygii</taxon>
        <taxon>Neopterygii</taxon>
        <taxon>Teleostei</taxon>
        <taxon>Anguilliformes</taxon>
        <taxon>Anguillidae</taxon>
        <taxon>Anguilla</taxon>
    </lineage>
</organism>
<dbReference type="PANTHER" id="PTHR13817">
    <property type="entry name" value="TITIN"/>
    <property type="match status" value="1"/>
</dbReference>
<feature type="non-terminal residue" evidence="3">
    <location>
        <position position="1"/>
    </location>
</feature>
<reference evidence="3" key="1">
    <citation type="submission" date="2021-01" db="EMBL/GenBank/DDBJ databases">
        <title>A chromosome-scale assembly of European eel, Anguilla anguilla.</title>
        <authorList>
            <person name="Henkel C."/>
            <person name="Jong-Raadsen S.A."/>
            <person name="Dufour S."/>
            <person name="Weltzien F.-A."/>
            <person name="Palstra A.P."/>
            <person name="Pelster B."/>
            <person name="Spaink H.P."/>
            <person name="Van Den Thillart G.E."/>
            <person name="Jansen H."/>
            <person name="Zahm M."/>
            <person name="Klopp C."/>
            <person name="Cedric C."/>
            <person name="Louis A."/>
            <person name="Berthelot C."/>
            <person name="Parey E."/>
            <person name="Roest Crollius H."/>
            <person name="Montfort J."/>
            <person name="Robinson-Rechavi M."/>
            <person name="Bucao C."/>
            <person name="Bouchez O."/>
            <person name="Gislard M."/>
            <person name="Lluch J."/>
            <person name="Milhes M."/>
            <person name="Lampietro C."/>
            <person name="Lopez Roques C."/>
            <person name="Donnadieu C."/>
            <person name="Braasch I."/>
            <person name="Desvignes T."/>
            <person name="Postlethwait J."/>
            <person name="Bobe J."/>
            <person name="Guiguen Y."/>
            <person name="Dirks R."/>
        </authorList>
    </citation>
    <scope>NUCLEOTIDE SEQUENCE</scope>
    <source>
        <strain evidence="3">Tag_6206</strain>
        <tissue evidence="3">Liver</tissue>
    </source>
</reference>
<dbReference type="Gene3D" id="2.60.40.10">
    <property type="entry name" value="Immunoglobulins"/>
    <property type="match status" value="5"/>
</dbReference>
<name>A0A9D3S2T1_ANGAN</name>
<dbReference type="Pfam" id="PF07679">
    <property type="entry name" value="I-set"/>
    <property type="match status" value="5"/>
</dbReference>
<dbReference type="InterPro" id="IPR003599">
    <property type="entry name" value="Ig_sub"/>
</dbReference>
<dbReference type="SMART" id="SM00406">
    <property type="entry name" value="IGv"/>
    <property type="match status" value="2"/>
</dbReference>
<sequence length="1395" mass="156666">MTEQVTESRLYSVNLPGEARANVQSGHQMVYTIGTEDRQTIASEQVDNLLQVGISSASLHREQVPHQAAVLQSHEMEERVMVGPTQLHPVAALPTRQLHMASFTPAVQESHGFTEQHSEYIQTPAIIELELTQEQKSKMMSAVVEEITPVATVKTELSDRKPELIQPTPEPKQVVTSHQVETRIPIMKEKLQMIPKPEVEKSYKVKEGIKILYSAISTREHEIAEAHSTELSSSDSALQSSLVKELSKPVHISTSETKQTLSKEQKFEIYKPKEEKAQMLKDKLVQSSLTSEEKQLLQSEHTEQIPGIESAISVQSQKEGERIMHLQVIREQNILPSEDRFTCEAPVAEQADTRKSPILIQTTTIDEQKSVTCEEMLQFSSQDDKFSIQPTKEAPVSLHLQSVHLESYLPKEGIFTVEKPNQQVAVQRLEKVRRQAVNTEEKRELTADYCTDLDVSVTGVYPEQGTEPKPQTILQAVSEPMLLPKEIPFSTEVKEQRASKQKEDRWNVMHLMTTADSRTIEEGHTDSFKAVDKFSCETKVEPKVPAEPLHIEEKAISTESSVSLEAAEQDFAVQIQEGQSVRQSILVEEKKIITGEMSGEIIKSETTAASVTTQSKGAFLVHESQESKTLPKELTFVIQAPKSFGLDIRHQLENALQSAVAHEQPVLLAEVAECLQIFEVKEVKVHKEPKYAMFTYLITTSGAPIEITIAFDGEYPQTADLKNELGAAFYSVIHCEQQVLTSEQPGTMQIDRPQRIQVSSAPSKQMLSSTVETITFAENVVDFASHKEHSAAVKTESQASFKTVKAHDHTVIQESQEIFYKDSKTSQVMRMKESKSEFQEFKQMTRQEVKTVTVKGYERDVHAADITTDMPVVPIPVGHSQDVLIQKESREEFLKDVTKTKPPEKLTKDYPVIETFLEDITIEEHCKVTFSVTIRFVKRVNWLFNGKLVKSGKEFKCSKDHDTYTLVIEKVIKEKHQGEYICEAVNEAGKTSTSSKLTVVLRVPPVFRHKVQPLEINLGSRAKFECEIEDAPNVKFKWYKSGTEIRESEKCRIISRYNTTSMELLNPTKADSGQYTCKATNQHGSDSCSASLTVTEVFPPVFVTKPDPMTLYVGKQARIQCVLSGSSPMNVVWQKGNIPISKDANYKITSEKNRHTLEIVKLSLTDHGEYHCRASNSVGTDMCSTELRVIDKPNFVKTFESVSVAVGNPLRLECQVDEDTGVTISWTRDGKKMHNTMDHKLSFEDKLAILEITNTNLKDTGKYVCTATNDAGSSSCSSMVSVQEPPTFVKRLEPKILWKHGVTARMQCTVKGSPELHITWFMNGRELITGEKHKISFKDGQTVLEINGVSVADSGNYTCEVLNEAGCESMMLSFLLLEPPSFRRELKMVEVVRGT</sequence>
<dbReference type="CDD" id="cd00096">
    <property type="entry name" value="Ig"/>
    <property type="match status" value="2"/>
</dbReference>
<dbReference type="InterPro" id="IPR013106">
    <property type="entry name" value="Ig_V-set"/>
</dbReference>
<evidence type="ECO:0000313" key="3">
    <source>
        <dbReference type="EMBL" id="KAG5852568.1"/>
    </source>
</evidence>
<feature type="domain" description="Ig-like" evidence="2">
    <location>
        <begin position="1193"/>
        <end position="1281"/>
    </location>
</feature>
<dbReference type="Proteomes" id="UP001044222">
    <property type="component" value="Unassembled WGS sequence"/>
</dbReference>
<dbReference type="InterPro" id="IPR007110">
    <property type="entry name" value="Ig-like_dom"/>
</dbReference>
<dbReference type="InterPro" id="IPR036179">
    <property type="entry name" value="Ig-like_dom_sf"/>
</dbReference>
<comment type="caution">
    <text evidence="3">The sequence shown here is derived from an EMBL/GenBank/DDBJ whole genome shotgun (WGS) entry which is preliminary data.</text>
</comment>
<dbReference type="EMBL" id="JAFIRN010000003">
    <property type="protein sequence ID" value="KAG5852568.1"/>
    <property type="molecule type" value="Genomic_DNA"/>
</dbReference>
<dbReference type="InterPro" id="IPR013098">
    <property type="entry name" value="Ig_I-set"/>
</dbReference>
<evidence type="ECO:0000313" key="4">
    <source>
        <dbReference type="Proteomes" id="UP001044222"/>
    </source>
</evidence>
<dbReference type="GO" id="GO:0031430">
    <property type="term" value="C:M band"/>
    <property type="evidence" value="ECO:0007669"/>
    <property type="project" value="TreeGrafter"/>
</dbReference>
<feature type="domain" description="Ig-like" evidence="2">
    <location>
        <begin position="1099"/>
        <end position="1188"/>
    </location>
</feature>
<dbReference type="PROSITE" id="PS50835">
    <property type="entry name" value="IG_LIKE"/>
    <property type="match status" value="5"/>
</dbReference>
<feature type="domain" description="Ig-like" evidence="2">
    <location>
        <begin position="1004"/>
        <end position="1095"/>
    </location>
</feature>